<feature type="chain" id="PRO_5009924544" description="Transglycosylase SLT domain-containing protein" evidence="1">
    <location>
        <begin position="21"/>
        <end position="201"/>
    </location>
</feature>
<evidence type="ECO:0000313" key="3">
    <source>
        <dbReference type="EMBL" id="SHL64541.1"/>
    </source>
</evidence>
<accession>A0A1M7CBF5</accession>
<dbReference type="OrthoDB" id="9789144at2"/>
<feature type="domain" description="Transglycosylase SLT" evidence="2">
    <location>
        <begin position="7"/>
        <end position="193"/>
    </location>
</feature>
<name>A0A1M7CBF5_9RHOB</name>
<evidence type="ECO:0000259" key="2">
    <source>
        <dbReference type="Pfam" id="PF19489"/>
    </source>
</evidence>
<gene>
    <name evidence="3" type="ORF">SAMN05444398_104178</name>
</gene>
<dbReference type="CDD" id="cd00442">
    <property type="entry name" value="Lyz-like"/>
    <property type="match status" value="1"/>
</dbReference>
<reference evidence="3 4" key="1">
    <citation type="submission" date="2016-11" db="EMBL/GenBank/DDBJ databases">
        <authorList>
            <person name="Jaros S."/>
            <person name="Januszkiewicz K."/>
            <person name="Wedrychowicz H."/>
        </authorList>
    </citation>
    <scope>NUCLEOTIDE SEQUENCE [LARGE SCALE GENOMIC DNA]</scope>
    <source>
        <strain evidence="3 4">DSM 29589</strain>
    </source>
</reference>
<organism evidence="3 4">
    <name type="scientific">Roseovarius pacificus</name>
    <dbReference type="NCBI Taxonomy" id="337701"/>
    <lineage>
        <taxon>Bacteria</taxon>
        <taxon>Pseudomonadati</taxon>
        <taxon>Pseudomonadota</taxon>
        <taxon>Alphaproteobacteria</taxon>
        <taxon>Rhodobacterales</taxon>
        <taxon>Roseobacteraceae</taxon>
        <taxon>Roseovarius</taxon>
    </lineage>
</organism>
<dbReference type="InterPro" id="IPR045795">
    <property type="entry name" value="SLT_4"/>
</dbReference>
<dbReference type="RefSeq" id="WP_073034519.1">
    <property type="nucleotide sequence ID" value="NZ_BMLR01000004.1"/>
</dbReference>
<protein>
    <recommendedName>
        <fullName evidence="2">Transglycosylase SLT domain-containing protein</fullName>
    </recommendedName>
</protein>
<feature type="signal peptide" evidence="1">
    <location>
        <begin position="1"/>
        <end position="20"/>
    </location>
</feature>
<dbReference type="InterPro" id="IPR023346">
    <property type="entry name" value="Lysozyme-like_dom_sf"/>
</dbReference>
<dbReference type="PROSITE" id="PS51257">
    <property type="entry name" value="PROKAR_LIPOPROTEIN"/>
    <property type="match status" value="1"/>
</dbReference>
<dbReference type="Pfam" id="PF19489">
    <property type="entry name" value="SLT_4"/>
    <property type="match status" value="1"/>
</dbReference>
<evidence type="ECO:0000313" key="4">
    <source>
        <dbReference type="Proteomes" id="UP000183974"/>
    </source>
</evidence>
<dbReference type="Gene3D" id="1.10.530.10">
    <property type="match status" value="1"/>
</dbReference>
<dbReference type="Proteomes" id="UP000183974">
    <property type="component" value="Unassembled WGS sequence"/>
</dbReference>
<dbReference type="EMBL" id="FRBR01000004">
    <property type="protein sequence ID" value="SHL64541.1"/>
    <property type="molecule type" value="Genomic_DNA"/>
</dbReference>
<keyword evidence="4" id="KW-1185">Reference proteome</keyword>
<dbReference type="SUPFAM" id="SSF53955">
    <property type="entry name" value="Lysozyme-like"/>
    <property type="match status" value="1"/>
</dbReference>
<dbReference type="STRING" id="337701.SAMN05444398_104178"/>
<evidence type="ECO:0000256" key="1">
    <source>
        <dbReference type="SAM" id="SignalP"/>
    </source>
</evidence>
<dbReference type="AlphaFoldDB" id="A0A1M7CBF5"/>
<keyword evidence="1" id="KW-0732">Signal</keyword>
<sequence>MSRTLRAVMILFLVASCGMGGRSGPPPGNLDNACAILAERPQYKRAFRATERRWGVPVHVQMATIHQESKFDGNARTPFRYVLGVIPMGRQSSAYGYSQALDGTWDEYKRDTRRFSARRNDIDDATDFMGWYMAKSYERLGIPLHDARNQYLAYHEGRTGFSRGSYNAKPWLLRVSANVEERSRLYQAQLMSCNGRGFGVL</sequence>
<proteinExistence type="predicted"/>